<dbReference type="InterPro" id="IPR017920">
    <property type="entry name" value="COMM"/>
</dbReference>
<comment type="similarity">
    <text evidence="3">Belongs to the COMM domain-containing protein 6 family.</text>
</comment>
<name>A0A9D3RJZ3_ANGAN</name>
<organism evidence="5 6">
    <name type="scientific">Anguilla anguilla</name>
    <name type="common">European freshwater eel</name>
    <name type="synonym">Muraena anguilla</name>
    <dbReference type="NCBI Taxonomy" id="7936"/>
    <lineage>
        <taxon>Eukaryota</taxon>
        <taxon>Metazoa</taxon>
        <taxon>Chordata</taxon>
        <taxon>Craniata</taxon>
        <taxon>Vertebrata</taxon>
        <taxon>Euteleostomi</taxon>
        <taxon>Actinopterygii</taxon>
        <taxon>Neopterygii</taxon>
        <taxon>Teleostei</taxon>
        <taxon>Anguilliformes</taxon>
        <taxon>Anguillidae</taxon>
        <taxon>Anguilla</taxon>
    </lineage>
</organism>
<protein>
    <recommendedName>
        <fullName evidence="1">COMM domain-containing protein 6</fullName>
    </recommendedName>
</protein>
<evidence type="ECO:0000256" key="2">
    <source>
        <dbReference type="ARBA" id="ARBA00093393"/>
    </source>
</evidence>
<proteinExistence type="inferred from homology"/>
<dbReference type="PROSITE" id="PS51269">
    <property type="entry name" value="COMM"/>
    <property type="match status" value="1"/>
</dbReference>
<comment type="caution">
    <text evidence="5">The sequence shown here is derived from an EMBL/GenBank/DDBJ whole genome shotgun (WGS) entry which is preliminary data.</text>
</comment>
<gene>
    <name evidence="5" type="ORF">ANANG_G00272420</name>
</gene>
<dbReference type="OrthoDB" id="10251827at2759"/>
<evidence type="ECO:0000313" key="5">
    <source>
        <dbReference type="EMBL" id="KAG5833113.1"/>
    </source>
</evidence>
<evidence type="ECO:0000256" key="3">
    <source>
        <dbReference type="ARBA" id="ARBA00093468"/>
    </source>
</evidence>
<reference evidence="5" key="1">
    <citation type="submission" date="2021-01" db="EMBL/GenBank/DDBJ databases">
        <title>A chromosome-scale assembly of European eel, Anguilla anguilla.</title>
        <authorList>
            <person name="Henkel C."/>
            <person name="Jong-Raadsen S.A."/>
            <person name="Dufour S."/>
            <person name="Weltzien F.-A."/>
            <person name="Palstra A.P."/>
            <person name="Pelster B."/>
            <person name="Spaink H.P."/>
            <person name="Van Den Thillart G.E."/>
            <person name="Jansen H."/>
            <person name="Zahm M."/>
            <person name="Klopp C."/>
            <person name="Cedric C."/>
            <person name="Louis A."/>
            <person name="Berthelot C."/>
            <person name="Parey E."/>
            <person name="Roest Crollius H."/>
            <person name="Montfort J."/>
            <person name="Robinson-Rechavi M."/>
            <person name="Bucao C."/>
            <person name="Bouchez O."/>
            <person name="Gislard M."/>
            <person name="Lluch J."/>
            <person name="Milhes M."/>
            <person name="Lampietro C."/>
            <person name="Lopez Roques C."/>
            <person name="Donnadieu C."/>
            <person name="Braasch I."/>
            <person name="Desvignes T."/>
            <person name="Postlethwait J."/>
            <person name="Bobe J."/>
            <person name="Guiguen Y."/>
            <person name="Dirks R."/>
        </authorList>
    </citation>
    <scope>NUCLEOTIDE SEQUENCE</scope>
    <source>
        <strain evidence="5">Tag_6206</strain>
        <tissue evidence="5">Liver</tissue>
    </source>
</reference>
<dbReference type="EMBL" id="JAFIRN010000016">
    <property type="protein sequence ID" value="KAG5833113.1"/>
    <property type="molecule type" value="Genomic_DNA"/>
</dbReference>
<dbReference type="GO" id="GO:0051059">
    <property type="term" value="F:NF-kappaB binding"/>
    <property type="evidence" value="ECO:0007669"/>
    <property type="project" value="TreeGrafter"/>
</dbReference>
<accession>A0A9D3RJZ3</accession>
<evidence type="ECO:0000313" key="6">
    <source>
        <dbReference type="Proteomes" id="UP001044222"/>
    </source>
</evidence>
<dbReference type="AlphaFoldDB" id="A0A9D3RJZ3"/>
<dbReference type="PANTHER" id="PTHR16231:SF5">
    <property type="entry name" value="COMM DOMAIN-CONTAINING PROTEIN 6"/>
    <property type="match status" value="1"/>
</dbReference>
<feature type="domain" description="COMM" evidence="4">
    <location>
        <begin position="132"/>
        <end position="199"/>
    </location>
</feature>
<evidence type="ECO:0000259" key="4">
    <source>
        <dbReference type="PROSITE" id="PS51269"/>
    </source>
</evidence>
<dbReference type="Pfam" id="PF07258">
    <property type="entry name" value="COMM_domain"/>
    <property type="match status" value="1"/>
</dbReference>
<sequence length="199" mass="21772">MLGVESAGGVDKIVENIGSLPTDLFAETCQQILSQLQGQSQAIDVAEICERFQKAGVRLDLGAAQEITKLLSFSFRSAAKSSLSAEQLISRLCESSSRWGKPALQVLHKLWSEQGSLVCSHQEVQSMITVGQLVDLQWKLGISISSDSCRSLNSPYVTLLLKTADTSGQVSCKSFEMTISQFQNFFKQFKEMAAVLETI</sequence>
<dbReference type="InterPro" id="IPR047155">
    <property type="entry name" value="COMMD4/6/7/8"/>
</dbReference>
<dbReference type="PANTHER" id="PTHR16231">
    <property type="entry name" value="COMM DOMAIN-CONTAINING PROTEIN 4-8 FAMILY MEMBER"/>
    <property type="match status" value="1"/>
</dbReference>
<evidence type="ECO:0000256" key="1">
    <source>
        <dbReference type="ARBA" id="ARBA00039908"/>
    </source>
</evidence>
<comment type="function">
    <text evidence="2">Scaffold protein in the commander complex that is essential for endosomal recycling of transmembrane cargos; the commander complex is composed of the CCC subcomplex and the retriever subcomplex. May modulate activity of cullin-RING E3 ubiquitin ligase (CRL) complexes. Down-regulates activation of NF-kappa-B. Inhibits TNF-induced NFKB1 activation.</text>
</comment>
<dbReference type="OMA" id="TISQFQN"/>
<keyword evidence="6" id="KW-1185">Reference proteome</keyword>
<dbReference type="Proteomes" id="UP001044222">
    <property type="component" value="Chromosome 16"/>
</dbReference>